<feature type="transmembrane region" description="Helical" evidence="8">
    <location>
        <begin position="332"/>
        <end position="351"/>
    </location>
</feature>
<keyword evidence="3" id="KW-0813">Transport</keyword>
<organism evidence="9 10">
    <name type="scientific">Candidatus Sulfurimonas baltica</name>
    <dbReference type="NCBI Taxonomy" id="2740404"/>
    <lineage>
        <taxon>Bacteria</taxon>
        <taxon>Pseudomonadati</taxon>
        <taxon>Campylobacterota</taxon>
        <taxon>Epsilonproteobacteria</taxon>
        <taxon>Campylobacterales</taxon>
        <taxon>Sulfurimonadaceae</taxon>
        <taxon>Sulfurimonas</taxon>
    </lineage>
</organism>
<reference evidence="9 10" key="1">
    <citation type="submission" date="2020-05" db="EMBL/GenBank/DDBJ databases">
        <title>Sulfurimonas marisnigri, sp. nov., and Sulfurimonas baltica, sp. nov., manganese oxide reducing chemolithoautotrophs of the class Epsilonproteobacteria isolated from the pelagic redoxclines of the Black and Baltic Seas and emended description of the genus Sulfurimonas.</title>
        <authorList>
            <person name="Henkel J.V."/>
            <person name="Laudan C."/>
            <person name="Werner J."/>
            <person name="Neu T."/>
            <person name="Plewe S."/>
            <person name="Sproer C."/>
            <person name="Bunk B."/>
            <person name="Schulz-Vogt H.N."/>
        </authorList>
    </citation>
    <scope>NUCLEOTIDE SEQUENCE [LARGE SCALE GENOMIC DNA]</scope>
    <source>
        <strain evidence="9 10">GD2</strain>
    </source>
</reference>
<keyword evidence="4" id="KW-1003">Cell membrane</keyword>
<dbReference type="SUPFAM" id="SSF82693">
    <property type="entry name" value="Multidrug efflux transporter AcrB pore domain, PN1, PN2, PC1 and PC2 subdomains"/>
    <property type="match status" value="2"/>
</dbReference>
<feature type="transmembrane region" description="Helical" evidence="8">
    <location>
        <begin position="1007"/>
        <end position="1029"/>
    </location>
</feature>
<gene>
    <name evidence="9" type="ORF">HUE88_00555</name>
</gene>
<dbReference type="PANTHER" id="PTHR32063:SF19">
    <property type="entry name" value="CATION EFFLUX SYSTEM PROTEIN CUSA"/>
    <property type="match status" value="1"/>
</dbReference>
<evidence type="ECO:0000313" key="9">
    <source>
        <dbReference type="EMBL" id="QOY52223.1"/>
    </source>
</evidence>
<dbReference type="RefSeq" id="WP_194370055.1">
    <property type="nucleotide sequence ID" value="NZ_CP054492.1"/>
</dbReference>
<keyword evidence="7 8" id="KW-0472">Membrane</keyword>
<dbReference type="InterPro" id="IPR004763">
    <property type="entry name" value="CusA-like"/>
</dbReference>
<evidence type="ECO:0000256" key="6">
    <source>
        <dbReference type="ARBA" id="ARBA00022989"/>
    </source>
</evidence>
<evidence type="ECO:0000256" key="1">
    <source>
        <dbReference type="ARBA" id="ARBA00004651"/>
    </source>
</evidence>
<dbReference type="SUPFAM" id="SSF82714">
    <property type="entry name" value="Multidrug efflux transporter AcrB TolC docking domain, DN and DC subdomains"/>
    <property type="match status" value="2"/>
</dbReference>
<sequence>MIEKLIEFSIKNKFLILMMTLFLSMGSYYSIKNTPLDALPDLSPPQAIVQINWPGQSPEIIEDQGTYPLVSQFLAIADIDTVRGYSTYENGLIYIIFKEGTDLYWARSRVLEQLSAIQSQLPPSMAVSLGPDASGVGWAYEYALTSKTKNLAQLRTLQDYYYKYALMGVDGVSEVASIGGFVPTYQVSVNNDNLIRYDLSINDVAQVLKANNNDTGGRIVIENGFEWMVQAKGYVQDLDDIRRLVVTQKGGVAVTLGDIARVELTPAARRGVADLNGEGEVVGGIVLLRYGEDVYSAIKRIDKKMKELKVDDVDVVTVYDRSSLIEKAVETLKSTLIEESIIVVVIIGLFLMHFRSSLIVLIILPLTVGVTFLLMHLFNIGSNIMSLGGIAIAIGAMVDASIVMIENAHKMLHKFETKHNRLPTNQERIDVILKSSQLVGRPIFFALALIVVSFFPIFALSGQEGLLFTPLAFTKTFTMGAGAILSITLVPVLMIYFVKGKILPENKNPLNRFFIWLYHPIIVYGLKLKYLVIILVVASLGYMYPLYKNLKWEFMPMLNEQSFMYMPVTPYGISIDQSKALTQKTDKIIKSFPEVETVFGKGGRASTATDPAPLGMLETIITLKPQSEWREGMTYTKLREEMEAALQIPGLVNSWTYPIRGRIDMLLSGIRTPLGIKLYGQTPDGLQKYGKIIEDKLRGFNKTLSVFADQASAGYYVDIEIDEEALQRYGLAKDALLEYTSLAIGGMKISTMYKGLERYPITLRLDESERRSIDSIKDIQIKTKLGFVPLSTFAEVGYRQSASVIKSEMATPVTFVYITPNDGVTASEYKAQAQKLIDEIDFDSGYYVEWAGQSEYLESAMAKIVWIIPAVLLSILVLIYFALKEMVPTLIVFLTLPFALLGGLIYIDMLNFAMSIAVIVGFLALLGVAAETAIVMIVYLQESVHESKEKHGNEFNLVHLNKAIYEGAVQRVRPKLMTVFSLLAGLAPIMYSHGVGSEVMQRIAAPMLGGAISSAILSLIIIPILYELYAKKELSNKKRELENIGEEK</sequence>
<keyword evidence="5 8" id="KW-0812">Transmembrane</keyword>
<feature type="transmembrane region" description="Helical" evidence="8">
    <location>
        <begin position="479"/>
        <end position="498"/>
    </location>
</feature>
<dbReference type="InterPro" id="IPR001036">
    <property type="entry name" value="Acrflvin-R"/>
</dbReference>
<accession>A0A7S7LVJ2</accession>
<dbReference type="Gene3D" id="3.30.2090.10">
    <property type="entry name" value="Multidrug efflux transporter AcrB TolC docking domain, DN and DC subdomains"/>
    <property type="match status" value="2"/>
</dbReference>
<comment type="subcellular location">
    <subcellularLocation>
        <location evidence="1">Cell membrane</location>
        <topology evidence="1">Multi-pass membrane protein</topology>
    </subcellularLocation>
</comment>
<dbReference type="GO" id="GO:0005886">
    <property type="term" value="C:plasma membrane"/>
    <property type="evidence" value="ECO:0007669"/>
    <property type="project" value="UniProtKB-SubCell"/>
</dbReference>
<dbReference type="PRINTS" id="PR00702">
    <property type="entry name" value="ACRIFLAVINRP"/>
</dbReference>
<evidence type="ECO:0000313" key="10">
    <source>
        <dbReference type="Proteomes" id="UP000593994"/>
    </source>
</evidence>
<dbReference type="KEGG" id="sbal:HUE88_00555"/>
<protein>
    <submittedName>
        <fullName evidence="9">Efflux RND transporter permease subunit</fullName>
    </submittedName>
</protein>
<keyword evidence="10" id="KW-1185">Reference proteome</keyword>
<comment type="similarity">
    <text evidence="2">Belongs to the resistance-nodulation-cell division (RND) (TC 2.A.6) family.</text>
</comment>
<dbReference type="Gene3D" id="3.30.70.1430">
    <property type="entry name" value="Multidrug efflux transporter AcrB pore domain"/>
    <property type="match status" value="2"/>
</dbReference>
<dbReference type="InterPro" id="IPR027463">
    <property type="entry name" value="AcrB_DN_DC_subdom"/>
</dbReference>
<proteinExistence type="inferred from homology"/>
<feature type="transmembrane region" description="Helical" evidence="8">
    <location>
        <begin position="976"/>
        <end position="995"/>
    </location>
</feature>
<dbReference type="Gene3D" id="1.20.1640.10">
    <property type="entry name" value="Multidrug efflux transporter AcrB transmembrane domain"/>
    <property type="match status" value="2"/>
</dbReference>
<evidence type="ECO:0000256" key="4">
    <source>
        <dbReference type="ARBA" id="ARBA00022475"/>
    </source>
</evidence>
<feature type="transmembrane region" description="Helical" evidence="8">
    <location>
        <begin position="358"/>
        <end position="378"/>
    </location>
</feature>
<evidence type="ECO:0000256" key="7">
    <source>
        <dbReference type="ARBA" id="ARBA00023136"/>
    </source>
</evidence>
<dbReference type="Proteomes" id="UP000593994">
    <property type="component" value="Chromosome"/>
</dbReference>
<name>A0A7S7LVJ2_9BACT</name>
<dbReference type="Gene3D" id="3.30.70.1320">
    <property type="entry name" value="Multidrug efflux transporter AcrB pore domain like"/>
    <property type="match status" value="1"/>
</dbReference>
<dbReference type="Gene3D" id="3.30.70.1440">
    <property type="entry name" value="Multidrug efflux transporter AcrB pore domain"/>
    <property type="match status" value="1"/>
</dbReference>
<evidence type="ECO:0000256" key="2">
    <source>
        <dbReference type="ARBA" id="ARBA00010942"/>
    </source>
</evidence>
<dbReference type="SUPFAM" id="SSF82866">
    <property type="entry name" value="Multidrug efflux transporter AcrB transmembrane domain"/>
    <property type="match status" value="2"/>
</dbReference>
<evidence type="ECO:0000256" key="3">
    <source>
        <dbReference type="ARBA" id="ARBA00022448"/>
    </source>
</evidence>
<dbReference type="NCBIfam" id="TIGR00914">
    <property type="entry name" value="2A0601"/>
    <property type="match status" value="1"/>
</dbReference>
<evidence type="ECO:0000256" key="8">
    <source>
        <dbReference type="SAM" id="Phobius"/>
    </source>
</evidence>
<dbReference type="GO" id="GO:0042910">
    <property type="term" value="F:xenobiotic transmembrane transporter activity"/>
    <property type="evidence" value="ECO:0007669"/>
    <property type="project" value="TreeGrafter"/>
</dbReference>
<feature type="transmembrane region" description="Helical" evidence="8">
    <location>
        <begin position="528"/>
        <end position="547"/>
    </location>
</feature>
<dbReference type="Pfam" id="PF00873">
    <property type="entry name" value="ACR_tran"/>
    <property type="match status" value="1"/>
</dbReference>
<feature type="transmembrane region" description="Helical" evidence="8">
    <location>
        <begin position="438"/>
        <end position="459"/>
    </location>
</feature>
<dbReference type="GO" id="GO:0008324">
    <property type="term" value="F:monoatomic cation transmembrane transporter activity"/>
    <property type="evidence" value="ECO:0007669"/>
    <property type="project" value="InterPro"/>
</dbReference>
<dbReference type="AlphaFoldDB" id="A0A7S7LVJ2"/>
<feature type="transmembrane region" description="Helical" evidence="8">
    <location>
        <begin position="890"/>
        <end position="907"/>
    </location>
</feature>
<feature type="transmembrane region" description="Helical" evidence="8">
    <location>
        <begin position="864"/>
        <end position="883"/>
    </location>
</feature>
<keyword evidence="6 8" id="KW-1133">Transmembrane helix</keyword>
<evidence type="ECO:0000256" key="5">
    <source>
        <dbReference type="ARBA" id="ARBA00022692"/>
    </source>
</evidence>
<dbReference type="PANTHER" id="PTHR32063">
    <property type="match status" value="1"/>
</dbReference>
<feature type="transmembrane region" description="Helical" evidence="8">
    <location>
        <begin position="384"/>
        <end position="405"/>
    </location>
</feature>
<dbReference type="EMBL" id="CP054492">
    <property type="protein sequence ID" value="QOY52223.1"/>
    <property type="molecule type" value="Genomic_DNA"/>
</dbReference>
<feature type="transmembrane region" description="Helical" evidence="8">
    <location>
        <begin position="913"/>
        <end position="940"/>
    </location>
</feature>